<dbReference type="Pfam" id="PF15018">
    <property type="entry name" value="InaF-motif"/>
    <property type="match status" value="1"/>
</dbReference>
<keyword evidence="1" id="KW-1133">Transmembrane helix</keyword>
<keyword evidence="3" id="KW-1185">Reference proteome</keyword>
<evidence type="ECO:0000313" key="3">
    <source>
        <dbReference type="Proteomes" id="UP001329430"/>
    </source>
</evidence>
<organism evidence="2 3">
    <name type="scientific">Pyrocoelia pectoralis</name>
    <dbReference type="NCBI Taxonomy" id="417401"/>
    <lineage>
        <taxon>Eukaryota</taxon>
        <taxon>Metazoa</taxon>
        <taxon>Ecdysozoa</taxon>
        <taxon>Arthropoda</taxon>
        <taxon>Hexapoda</taxon>
        <taxon>Insecta</taxon>
        <taxon>Pterygota</taxon>
        <taxon>Neoptera</taxon>
        <taxon>Endopterygota</taxon>
        <taxon>Coleoptera</taxon>
        <taxon>Polyphaga</taxon>
        <taxon>Elateriformia</taxon>
        <taxon>Elateroidea</taxon>
        <taxon>Lampyridae</taxon>
        <taxon>Lampyrinae</taxon>
        <taxon>Pyrocoelia</taxon>
    </lineage>
</organism>
<reference evidence="2 3" key="1">
    <citation type="journal article" date="2024" name="Insects">
        <title>An Improved Chromosome-Level Genome Assembly of the Firefly Pyrocoelia pectoralis.</title>
        <authorList>
            <person name="Fu X."/>
            <person name="Meyer-Rochow V.B."/>
            <person name="Ballantyne L."/>
            <person name="Zhu X."/>
        </authorList>
    </citation>
    <scope>NUCLEOTIDE SEQUENCE [LARGE SCALE GENOMIC DNA]</scope>
    <source>
        <strain evidence="2">XCY_ONT2</strain>
    </source>
</reference>
<evidence type="ECO:0000313" key="2">
    <source>
        <dbReference type="EMBL" id="KAK5647623.1"/>
    </source>
</evidence>
<gene>
    <name evidence="2" type="ORF">RI129_002515</name>
</gene>
<keyword evidence="1" id="KW-0812">Transmembrane</keyword>
<dbReference type="InterPro" id="IPR029162">
    <property type="entry name" value="InaF-motif"/>
</dbReference>
<proteinExistence type="predicted"/>
<dbReference type="EMBL" id="JAVRBK010000002">
    <property type="protein sequence ID" value="KAK5647623.1"/>
    <property type="molecule type" value="Genomic_DNA"/>
</dbReference>
<keyword evidence="1" id="KW-0472">Membrane</keyword>
<evidence type="ECO:0008006" key="4">
    <source>
        <dbReference type="Google" id="ProtNLM"/>
    </source>
</evidence>
<comment type="caution">
    <text evidence="2">The sequence shown here is derived from an EMBL/GenBank/DDBJ whole genome shotgun (WGS) entry which is preliminary data.</text>
</comment>
<feature type="transmembrane region" description="Helical" evidence="1">
    <location>
        <begin position="43"/>
        <end position="66"/>
    </location>
</feature>
<evidence type="ECO:0000256" key="1">
    <source>
        <dbReference type="SAM" id="Phobius"/>
    </source>
</evidence>
<protein>
    <recommendedName>
        <fullName evidence="4">Transmembrane protein</fullName>
    </recommendedName>
</protein>
<accession>A0AAN7VMY6</accession>
<dbReference type="Proteomes" id="UP001329430">
    <property type="component" value="Chromosome 2"/>
</dbReference>
<sequence length="212" mass="24097">MSQNQQEEIELSNNQLADTLVISKSSKSSYYDRKKQQSKLIRVLTVVAYILSVSLVAIILSVYYIFMWEGKPSQSQQGYLRTGSFGENENNGKTVPKSLETNVFNGIDSASLIIDTVGEIQTDNSTIKSDNVTSSYSDTMETTRKENISNEVSQGVERRLHLEETTYVTTPSEENSTWSPEELNDFDGDYNEFQTEPIFIKRLFGYHKARIK</sequence>
<dbReference type="PANTHER" id="PTHR34929">
    <property type="entry name" value="ZGC:153157"/>
    <property type="match status" value="1"/>
</dbReference>
<dbReference type="PANTHER" id="PTHR34929:SF1">
    <property type="entry name" value="INAF MOTIF CONTAINING 2"/>
    <property type="match status" value="1"/>
</dbReference>
<dbReference type="AlphaFoldDB" id="A0AAN7VMY6"/>
<name>A0AAN7VMY6_9COLE</name>